<name>A0A7C6EE17_UNCW3</name>
<dbReference type="GO" id="GO:0003677">
    <property type="term" value="F:DNA binding"/>
    <property type="evidence" value="ECO:0007669"/>
    <property type="project" value="InterPro"/>
</dbReference>
<reference evidence="3" key="1">
    <citation type="journal article" date="2020" name="mSystems">
        <title>Genome- and Community-Level Interaction Insights into Carbon Utilization and Element Cycling Functions of Hydrothermarchaeota in Hydrothermal Sediment.</title>
        <authorList>
            <person name="Zhou Z."/>
            <person name="Liu Y."/>
            <person name="Xu W."/>
            <person name="Pan J."/>
            <person name="Luo Z.H."/>
            <person name="Li M."/>
        </authorList>
    </citation>
    <scope>NUCLEOTIDE SEQUENCE [LARGE SCALE GENOMIC DNA]</scope>
    <source>
        <strain evidence="3">SpSt-876</strain>
    </source>
</reference>
<dbReference type="GO" id="GO:0004803">
    <property type="term" value="F:transposase activity"/>
    <property type="evidence" value="ECO:0007669"/>
    <property type="project" value="InterPro"/>
</dbReference>
<evidence type="ECO:0000313" key="3">
    <source>
        <dbReference type="EMBL" id="HHS52880.1"/>
    </source>
</evidence>
<proteinExistence type="predicted"/>
<organism evidence="3">
    <name type="scientific">candidate division WOR-3 bacterium</name>
    <dbReference type="NCBI Taxonomy" id="2052148"/>
    <lineage>
        <taxon>Bacteria</taxon>
        <taxon>Bacteria division WOR-3</taxon>
    </lineage>
</organism>
<comment type="caution">
    <text evidence="3">The sequence shown here is derived from an EMBL/GenBank/DDBJ whole genome shotgun (WGS) entry which is preliminary data.</text>
</comment>
<evidence type="ECO:0000259" key="2">
    <source>
        <dbReference type="Pfam" id="PF01609"/>
    </source>
</evidence>
<dbReference type="EMBL" id="DTLI01000202">
    <property type="protein sequence ID" value="HHS52880.1"/>
    <property type="molecule type" value="Genomic_DNA"/>
</dbReference>
<dbReference type="AlphaFoldDB" id="A0A7C6EE17"/>
<feature type="transmembrane region" description="Helical" evidence="1">
    <location>
        <begin position="249"/>
        <end position="270"/>
    </location>
</feature>
<dbReference type="InterPro" id="IPR002559">
    <property type="entry name" value="Transposase_11"/>
</dbReference>
<gene>
    <name evidence="3" type="ORF">ENW73_08510</name>
</gene>
<accession>A0A7C6EE17</accession>
<dbReference type="SUPFAM" id="SSF53098">
    <property type="entry name" value="Ribonuclease H-like"/>
    <property type="match status" value="1"/>
</dbReference>
<keyword evidence="1" id="KW-0812">Transmembrane</keyword>
<dbReference type="GO" id="GO:0006313">
    <property type="term" value="P:DNA transposition"/>
    <property type="evidence" value="ECO:0007669"/>
    <property type="project" value="InterPro"/>
</dbReference>
<dbReference type="Pfam" id="PF01609">
    <property type="entry name" value="DDE_Tnp_1"/>
    <property type="match status" value="1"/>
</dbReference>
<sequence>MRIAHLTRTIPLNTNFHHRQKRLLRFIANHRIQIQPLFNQLLTMILNLRHYYNTIPVIIDQTALPIGYQSLFASIPYHGRALSFAFLIFHYSNIKNSLNQIENTFFTYITDLLKLHNLKPILILDRGYADVKIISYLKQLGVHYVIRVPNNVYIRFQDYEGILSGLHQTGKWHSVFYQQQFQELVYLISFWGKDRTGCEELIYLVTDLDPEEARGHYQLRMRIEEAFRDLKMVLGLKELRLKVNIEERLGRLVFGAILAIVIAAYLYPLAQGQFPCVVKRIKDLSFVGLVVQVYRVLWYPLVGKFG</sequence>
<feature type="domain" description="Transposase IS4-like" evidence="2">
    <location>
        <begin position="103"/>
        <end position="242"/>
    </location>
</feature>
<keyword evidence="1" id="KW-0472">Membrane</keyword>
<dbReference type="InterPro" id="IPR012337">
    <property type="entry name" value="RNaseH-like_sf"/>
</dbReference>
<evidence type="ECO:0000256" key="1">
    <source>
        <dbReference type="SAM" id="Phobius"/>
    </source>
</evidence>
<keyword evidence="1" id="KW-1133">Transmembrane helix</keyword>
<protein>
    <submittedName>
        <fullName evidence="3">IS4/IS5 family transposase</fullName>
    </submittedName>
</protein>